<dbReference type="Proteomes" id="UP000094336">
    <property type="component" value="Unassembled WGS sequence"/>
</dbReference>
<feature type="signal peptide" evidence="9">
    <location>
        <begin position="1"/>
        <end position="20"/>
    </location>
</feature>
<dbReference type="PANTHER" id="PTHR16631">
    <property type="entry name" value="GLUCAN 1,3-BETA-GLUCOSIDASE"/>
    <property type="match status" value="1"/>
</dbReference>
<dbReference type="GO" id="GO:0042973">
    <property type="term" value="F:glucan endo-1,3-beta-D-glucosidase activity"/>
    <property type="evidence" value="ECO:0007669"/>
    <property type="project" value="TreeGrafter"/>
</dbReference>
<dbReference type="SUPFAM" id="SSF51445">
    <property type="entry name" value="(Trans)glycosidases"/>
    <property type="match status" value="1"/>
</dbReference>
<evidence type="ECO:0000256" key="4">
    <source>
        <dbReference type="ARBA" id="ARBA00022525"/>
    </source>
</evidence>
<reference evidence="11" key="1">
    <citation type="submission" date="2016-05" db="EMBL/GenBank/DDBJ databases">
        <title>Comparative genomics of biotechnologically important yeasts.</title>
        <authorList>
            <consortium name="DOE Joint Genome Institute"/>
            <person name="Riley R."/>
            <person name="Haridas S."/>
            <person name="Wolfe K.H."/>
            <person name="Lopes M.R."/>
            <person name="Hittinger C.T."/>
            <person name="Goker M."/>
            <person name="Salamov A."/>
            <person name="Wisecaver J."/>
            <person name="Long T.M."/>
            <person name="Aerts A.L."/>
            <person name="Barry K."/>
            <person name="Choi C."/>
            <person name="Clum A."/>
            <person name="Coughlan A.Y."/>
            <person name="Deshpande S."/>
            <person name="Douglass A.P."/>
            <person name="Hanson S.J."/>
            <person name="Klenk H.-P."/>
            <person name="Labutti K."/>
            <person name="Lapidus A."/>
            <person name="Lindquist E."/>
            <person name="Lipzen A."/>
            <person name="Meier-Kolthoff J.P."/>
            <person name="Ohm R.A."/>
            <person name="Otillar R.P."/>
            <person name="Pangilinan J."/>
            <person name="Peng Y."/>
            <person name="Rokas A."/>
            <person name="Rosa C.A."/>
            <person name="Scheuner C."/>
            <person name="Sibirny A.A."/>
            <person name="Slot J.C."/>
            <person name="Stielow J.B."/>
            <person name="Sun H."/>
            <person name="Kurtzman C.P."/>
            <person name="Blackwell M."/>
            <person name="Grigoriev I.V."/>
            <person name="Jeffries T.W."/>
        </authorList>
    </citation>
    <scope>NUCLEOTIDE SEQUENCE [LARGE SCALE GENOMIC DNA]</scope>
    <source>
        <strain evidence="11">NRRL Y-12698</strain>
    </source>
</reference>
<dbReference type="AlphaFoldDB" id="A0A1E3QHD3"/>
<dbReference type="Gene3D" id="3.20.20.80">
    <property type="entry name" value="Glycosidases"/>
    <property type="match status" value="2"/>
</dbReference>
<dbReference type="RefSeq" id="XP_018982433.1">
    <property type="nucleotide sequence ID" value="XM_019130131.1"/>
</dbReference>
<protein>
    <submittedName>
        <fullName evidence="10">Glycoside hydrolase family 17 protein</fullName>
    </submittedName>
</protein>
<name>A0A1E3QHD3_9ASCO</name>
<evidence type="ECO:0000256" key="2">
    <source>
        <dbReference type="ARBA" id="ARBA00008773"/>
    </source>
</evidence>
<accession>A0A1E3QHD3</accession>
<dbReference type="OrthoDB" id="4082933at2759"/>
<dbReference type="InterPro" id="IPR017853">
    <property type="entry name" value="GH"/>
</dbReference>
<dbReference type="EMBL" id="KV454443">
    <property type="protein sequence ID" value="ODQ77105.1"/>
    <property type="molecule type" value="Genomic_DNA"/>
</dbReference>
<dbReference type="GO" id="GO:0005576">
    <property type="term" value="C:extracellular region"/>
    <property type="evidence" value="ECO:0007669"/>
    <property type="project" value="TreeGrafter"/>
</dbReference>
<evidence type="ECO:0000256" key="1">
    <source>
        <dbReference type="ARBA" id="ARBA00004191"/>
    </source>
</evidence>
<keyword evidence="3" id="KW-0134">Cell wall</keyword>
<dbReference type="PANTHER" id="PTHR16631:SF24">
    <property type="entry name" value="FAMILY 17 GLUCOSIDASE SCW11-RELATED"/>
    <property type="match status" value="1"/>
</dbReference>
<comment type="subcellular location">
    <subcellularLocation>
        <location evidence="1">Secreted</location>
        <location evidence="1">Cell wall</location>
    </subcellularLocation>
</comment>
<evidence type="ECO:0000256" key="9">
    <source>
        <dbReference type="SAM" id="SignalP"/>
    </source>
</evidence>
<comment type="similarity">
    <text evidence="2">Belongs to the glycosyl hydrolase 17 family.</text>
</comment>
<evidence type="ECO:0000313" key="10">
    <source>
        <dbReference type="EMBL" id="ODQ77105.1"/>
    </source>
</evidence>
<dbReference type="InterPro" id="IPR050732">
    <property type="entry name" value="Beta-glucan_modifiers"/>
</dbReference>
<evidence type="ECO:0000256" key="3">
    <source>
        <dbReference type="ARBA" id="ARBA00022512"/>
    </source>
</evidence>
<keyword evidence="11" id="KW-1185">Reference proteome</keyword>
<dbReference type="GeneID" id="30147984"/>
<dbReference type="GO" id="GO:0009277">
    <property type="term" value="C:fungal-type cell wall"/>
    <property type="evidence" value="ECO:0007669"/>
    <property type="project" value="TreeGrafter"/>
</dbReference>
<dbReference type="GO" id="GO:0009986">
    <property type="term" value="C:cell surface"/>
    <property type="evidence" value="ECO:0007669"/>
    <property type="project" value="TreeGrafter"/>
</dbReference>
<feature type="region of interest" description="Disordered" evidence="8">
    <location>
        <begin position="145"/>
        <end position="211"/>
    </location>
</feature>
<dbReference type="PROSITE" id="PS00587">
    <property type="entry name" value="GLYCOSYL_HYDROL_F17"/>
    <property type="match status" value="1"/>
</dbReference>
<evidence type="ECO:0000313" key="11">
    <source>
        <dbReference type="Proteomes" id="UP000094336"/>
    </source>
</evidence>
<evidence type="ECO:0000256" key="5">
    <source>
        <dbReference type="ARBA" id="ARBA00022729"/>
    </source>
</evidence>
<evidence type="ECO:0000256" key="7">
    <source>
        <dbReference type="ARBA" id="ARBA00023295"/>
    </source>
</evidence>
<feature type="chain" id="PRO_5009134230" evidence="9">
    <location>
        <begin position="21"/>
        <end position="477"/>
    </location>
</feature>
<keyword evidence="4" id="KW-0964">Secreted</keyword>
<keyword evidence="7" id="KW-0326">Glycosidase</keyword>
<keyword evidence="5 9" id="KW-0732">Signal</keyword>
<organism evidence="10 11">
    <name type="scientific">Babjeviella inositovora NRRL Y-12698</name>
    <dbReference type="NCBI Taxonomy" id="984486"/>
    <lineage>
        <taxon>Eukaryota</taxon>
        <taxon>Fungi</taxon>
        <taxon>Dikarya</taxon>
        <taxon>Ascomycota</taxon>
        <taxon>Saccharomycotina</taxon>
        <taxon>Pichiomycetes</taxon>
        <taxon>Serinales incertae sedis</taxon>
        <taxon>Babjeviella</taxon>
    </lineage>
</organism>
<sequence>MFFTKTLSLILLGVAQLTNAAPIPIIITRMHTADAVTVTNTYVSNTVTVTGAPVEILISNGVTFTLTVPDATFQGTYTTTIENRDLDSVSTQATVALVATEAAVTAAVTAPATLQTAAIESDELTTTSRITLTTTITESWTLGVTNSGTSTATTQTPAVTTQTPVSTTQTPAVTTQTPAVTTQTPVATTQTPAVTTQTPTTSTAQNSPTTSSSLMLPKQIVYSPYNDDGSCKSYNTVYADLNMIKSKGINSVRIYGTDCGSIQTVEPICATLGLTINQGFYITSAGVDSIDDGVSELISWVESSSSGWALFDFITVGNEALYNNWVSGTDLINKIGSVKALLKAAGYTGKVTTSEPPQSWVDNSDLCGAVDFLGLNAHPYFDAAIDASQSGEFILSQISTVQAVCPNLSVYLAETGYPTQGDTNGLQVPSKANQRIAIAGILGAVNGDATLLTTFNDMWKSPGPYNVEQYFGAIDQY</sequence>
<keyword evidence="6 10" id="KW-0378">Hydrolase</keyword>
<gene>
    <name evidence="10" type="ORF">BABINDRAFT_163837</name>
</gene>
<dbReference type="GO" id="GO:0071555">
    <property type="term" value="P:cell wall organization"/>
    <property type="evidence" value="ECO:0007669"/>
    <property type="project" value="TreeGrafter"/>
</dbReference>
<dbReference type="GO" id="GO:0005975">
    <property type="term" value="P:carbohydrate metabolic process"/>
    <property type="evidence" value="ECO:0007669"/>
    <property type="project" value="InterPro"/>
</dbReference>
<dbReference type="InterPro" id="IPR000490">
    <property type="entry name" value="Glyco_hydro_17"/>
</dbReference>
<proteinExistence type="inferred from homology"/>
<evidence type="ECO:0000256" key="6">
    <source>
        <dbReference type="ARBA" id="ARBA00022801"/>
    </source>
</evidence>
<evidence type="ECO:0000256" key="8">
    <source>
        <dbReference type="SAM" id="MobiDB-lite"/>
    </source>
</evidence>